<feature type="compositionally biased region" description="Basic and acidic residues" evidence="1">
    <location>
        <begin position="15"/>
        <end position="33"/>
    </location>
</feature>
<dbReference type="RefSeq" id="XP_003845885.1">
    <property type="nucleotide sequence ID" value="XM_003845837.1"/>
</dbReference>
<gene>
    <name evidence="2" type="ORF">LEMA_P011930.1</name>
</gene>
<dbReference type="Proteomes" id="UP000002668">
    <property type="component" value="Genome"/>
</dbReference>
<proteinExistence type="predicted"/>
<evidence type="ECO:0000256" key="1">
    <source>
        <dbReference type="SAM" id="MobiDB-lite"/>
    </source>
</evidence>
<sequence>MQCSAGQGGNRAKQSRAEQSRAEQSKAEQKSRAGLWRREWFSSAMLQDSLQRSQAEAGRPQLRGLSETGEQCTPRHAVRPDEAAFSRGRPVQLPQHFASARYRRRLLAAGCWLLAR</sequence>
<dbReference type="VEuPathDB" id="FungiDB:LEMA_P011930.1"/>
<name>E5AD54_LEPMJ</name>
<evidence type="ECO:0000313" key="2">
    <source>
        <dbReference type="EMBL" id="CBY02406.1"/>
    </source>
</evidence>
<dbReference type="OrthoDB" id="3800541at2759"/>
<keyword evidence="3" id="KW-1185">Reference proteome</keyword>
<reference evidence="3" key="1">
    <citation type="journal article" date="2011" name="Nat. Commun.">
        <title>Effector diversification within compartments of the Leptosphaeria maculans genome affected by Repeat-Induced Point mutations.</title>
        <authorList>
            <person name="Rouxel T."/>
            <person name="Grandaubert J."/>
            <person name="Hane J.K."/>
            <person name="Hoede C."/>
            <person name="van de Wouw A.P."/>
            <person name="Couloux A."/>
            <person name="Dominguez V."/>
            <person name="Anthouard V."/>
            <person name="Bally P."/>
            <person name="Bourras S."/>
            <person name="Cozijnsen A.J."/>
            <person name="Ciuffetti L.M."/>
            <person name="Degrave A."/>
            <person name="Dilmaghani A."/>
            <person name="Duret L."/>
            <person name="Fudal I."/>
            <person name="Goodwin S.B."/>
            <person name="Gout L."/>
            <person name="Glaser N."/>
            <person name="Linglin J."/>
            <person name="Kema G.H.J."/>
            <person name="Lapalu N."/>
            <person name="Lawrence C.B."/>
            <person name="May K."/>
            <person name="Meyer M."/>
            <person name="Ollivier B."/>
            <person name="Poulain J."/>
            <person name="Schoch C.L."/>
            <person name="Simon A."/>
            <person name="Spatafora J.W."/>
            <person name="Stachowiak A."/>
            <person name="Turgeon B.G."/>
            <person name="Tyler B.M."/>
            <person name="Vincent D."/>
            <person name="Weissenbach J."/>
            <person name="Amselem J."/>
            <person name="Quesneville H."/>
            <person name="Oliver R.P."/>
            <person name="Wincker P."/>
            <person name="Balesdent M.-H."/>
            <person name="Howlett B.J."/>
        </authorList>
    </citation>
    <scope>NUCLEOTIDE SEQUENCE [LARGE SCALE GENOMIC DNA]</scope>
    <source>
        <strain evidence="3">JN3 / isolate v23.1.3 / race Av1-4-5-6-7-8</strain>
    </source>
</reference>
<evidence type="ECO:0000313" key="3">
    <source>
        <dbReference type="Proteomes" id="UP000002668"/>
    </source>
</evidence>
<feature type="region of interest" description="Disordered" evidence="1">
    <location>
        <begin position="1"/>
        <end position="33"/>
    </location>
</feature>
<dbReference type="HOGENOM" id="CLU_2097318_0_0_1"/>
<dbReference type="AlphaFoldDB" id="E5AD54"/>
<organism evidence="2 3">
    <name type="scientific">Leptosphaeria maculans (strain JN3 / isolate v23.1.3 / race Av1-4-5-6-7-8)</name>
    <name type="common">Blackleg fungus</name>
    <name type="synonym">Phoma lingam</name>
    <dbReference type="NCBI Taxonomy" id="985895"/>
    <lineage>
        <taxon>Eukaryota</taxon>
        <taxon>Fungi</taxon>
        <taxon>Dikarya</taxon>
        <taxon>Ascomycota</taxon>
        <taxon>Pezizomycotina</taxon>
        <taxon>Dothideomycetes</taxon>
        <taxon>Pleosporomycetidae</taxon>
        <taxon>Pleosporales</taxon>
        <taxon>Pleosporineae</taxon>
        <taxon>Leptosphaeriaceae</taxon>
        <taxon>Plenodomus</taxon>
        <taxon>Plenodomus lingam/Leptosphaeria maculans species complex</taxon>
    </lineage>
</organism>
<protein>
    <submittedName>
        <fullName evidence="2">Predicted protein</fullName>
    </submittedName>
</protein>
<dbReference type="GeneID" id="13286539"/>
<feature type="region of interest" description="Disordered" evidence="1">
    <location>
        <begin position="49"/>
        <end position="87"/>
    </location>
</feature>
<dbReference type="InParanoid" id="E5AD54"/>
<accession>E5AD54</accession>
<dbReference type="EMBL" id="FP929139">
    <property type="protein sequence ID" value="CBY02406.1"/>
    <property type="molecule type" value="Genomic_DNA"/>
</dbReference>